<sequence>MAEAGVDLYVSLPILSTYLGHQSIEATNHYVRLTKHIYPDLIKDTSVICQDVFPKYQSHDEDN</sequence>
<comment type="caution">
    <text evidence="1">The sequence shown here is derived from an EMBL/GenBank/DDBJ whole genome shotgun (WGS) entry which is preliminary data.</text>
</comment>
<protein>
    <submittedName>
        <fullName evidence="1">Uncharacterized protein</fullName>
    </submittedName>
</protein>
<organism evidence="1">
    <name type="scientific">mine drainage metagenome</name>
    <dbReference type="NCBI Taxonomy" id="410659"/>
    <lineage>
        <taxon>unclassified sequences</taxon>
        <taxon>metagenomes</taxon>
        <taxon>ecological metagenomes</taxon>
    </lineage>
</organism>
<gene>
    <name evidence="1" type="ORF">GALL_472220</name>
</gene>
<dbReference type="EMBL" id="MLJW01003855">
    <property type="protein sequence ID" value="OIQ71160.1"/>
    <property type="molecule type" value="Genomic_DNA"/>
</dbReference>
<name>A0A1J5PK29_9ZZZZ</name>
<reference evidence="1" key="1">
    <citation type="submission" date="2016-10" db="EMBL/GenBank/DDBJ databases">
        <title>Sequence of Gallionella enrichment culture.</title>
        <authorList>
            <person name="Poehlein A."/>
            <person name="Muehling M."/>
            <person name="Daniel R."/>
        </authorList>
    </citation>
    <scope>NUCLEOTIDE SEQUENCE</scope>
</reference>
<dbReference type="AlphaFoldDB" id="A0A1J5PK29"/>
<proteinExistence type="predicted"/>
<accession>A0A1J5PK29</accession>
<evidence type="ECO:0000313" key="1">
    <source>
        <dbReference type="EMBL" id="OIQ71160.1"/>
    </source>
</evidence>